<protein>
    <submittedName>
        <fullName evidence="2">GlsB/YeaQ/YmgE family stress response membrane protein</fullName>
    </submittedName>
</protein>
<keyword evidence="3" id="KW-1185">Reference proteome</keyword>
<keyword evidence="1" id="KW-0812">Transmembrane</keyword>
<dbReference type="EMBL" id="JAPDPJ010000014">
    <property type="protein sequence ID" value="MCW3786465.1"/>
    <property type="molecule type" value="Genomic_DNA"/>
</dbReference>
<evidence type="ECO:0000313" key="3">
    <source>
        <dbReference type="Proteomes" id="UP001209229"/>
    </source>
</evidence>
<proteinExistence type="predicted"/>
<dbReference type="RefSeq" id="WP_301190029.1">
    <property type="nucleotide sequence ID" value="NZ_JAPDPJ010000014.1"/>
</dbReference>
<accession>A0AAE3SEK2</accession>
<name>A0AAE3SEK2_9BACT</name>
<sequence length="86" mass="9504">MGILLWILIGLVVSVLTLLIEPYVNRRHIHITIFLGLIGAIAGGAIASYLGFGQVDGMRFMIVVLAVGASSFILTWYRAFEKFYSE</sequence>
<keyword evidence="1" id="KW-1133">Transmembrane helix</keyword>
<reference evidence="2" key="1">
    <citation type="submission" date="2022-10" db="EMBL/GenBank/DDBJ databases">
        <authorList>
            <person name="Yu W.X."/>
        </authorList>
    </citation>
    <scope>NUCLEOTIDE SEQUENCE</scope>
    <source>
        <strain evidence="2">AAT</strain>
    </source>
</reference>
<gene>
    <name evidence="2" type="ORF">OM075_08295</name>
</gene>
<comment type="caution">
    <text evidence="2">The sequence shown here is derived from an EMBL/GenBank/DDBJ whole genome shotgun (WGS) entry which is preliminary data.</text>
</comment>
<feature type="transmembrane region" description="Helical" evidence="1">
    <location>
        <begin position="58"/>
        <end position="77"/>
    </location>
</feature>
<evidence type="ECO:0000313" key="2">
    <source>
        <dbReference type="EMBL" id="MCW3786465.1"/>
    </source>
</evidence>
<feature type="transmembrane region" description="Helical" evidence="1">
    <location>
        <begin position="6"/>
        <end position="24"/>
    </location>
</feature>
<evidence type="ECO:0000256" key="1">
    <source>
        <dbReference type="SAM" id="Phobius"/>
    </source>
</evidence>
<dbReference type="Proteomes" id="UP001209229">
    <property type="component" value="Unassembled WGS sequence"/>
</dbReference>
<organism evidence="2 3">
    <name type="scientific">Plebeiibacterium sediminum</name>
    <dbReference type="NCBI Taxonomy" id="2992112"/>
    <lineage>
        <taxon>Bacteria</taxon>
        <taxon>Pseudomonadati</taxon>
        <taxon>Bacteroidota</taxon>
        <taxon>Bacteroidia</taxon>
        <taxon>Marinilabiliales</taxon>
        <taxon>Marinilabiliaceae</taxon>
        <taxon>Plebeiibacterium</taxon>
    </lineage>
</organism>
<dbReference type="AlphaFoldDB" id="A0AAE3SEK2"/>
<feature type="transmembrane region" description="Helical" evidence="1">
    <location>
        <begin position="31"/>
        <end position="52"/>
    </location>
</feature>
<keyword evidence="1" id="KW-0472">Membrane</keyword>